<dbReference type="InterPro" id="IPR000768">
    <property type="entry name" value="ART"/>
</dbReference>
<dbReference type="EC" id="2.4.2.31" evidence="7"/>
<feature type="chain" id="PRO_5022248732" description="NAD(P)(+)--arginine ADP-ribosyltransferase" evidence="7">
    <location>
        <begin position="20"/>
        <end position="218"/>
    </location>
</feature>
<keyword evidence="7" id="KW-0732">Signal</keyword>
<evidence type="ECO:0000256" key="1">
    <source>
        <dbReference type="ARBA" id="ARBA00009558"/>
    </source>
</evidence>
<comment type="catalytic activity">
    <reaction evidence="6 7">
        <text>L-arginyl-[protein] + NAD(+) = N(omega)-(ADP-D-ribosyl)-L-arginyl-[protein] + nicotinamide + H(+)</text>
        <dbReference type="Rhea" id="RHEA:19149"/>
        <dbReference type="Rhea" id="RHEA-COMP:10532"/>
        <dbReference type="Rhea" id="RHEA-COMP:15087"/>
        <dbReference type="ChEBI" id="CHEBI:15378"/>
        <dbReference type="ChEBI" id="CHEBI:17154"/>
        <dbReference type="ChEBI" id="CHEBI:29965"/>
        <dbReference type="ChEBI" id="CHEBI:57540"/>
        <dbReference type="ChEBI" id="CHEBI:142554"/>
        <dbReference type="EC" id="2.4.2.31"/>
    </reaction>
</comment>
<evidence type="ECO:0000256" key="3">
    <source>
        <dbReference type="ARBA" id="ARBA00022679"/>
    </source>
</evidence>
<keyword evidence="4" id="KW-0548">Nucleotidyltransferase</keyword>
<dbReference type="InterPro" id="IPR050999">
    <property type="entry name" value="ADP-ribosyltransferase_ARG"/>
</dbReference>
<feature type="signal peptide" evidence="7">
    <location>
        <begin position="1"/>
        <end position="19"/>
    </location>
</feature>
<evidence type="ECO:0000313" key="9">
    <source>
        <dbReference type="Proteomes" id="UP000316079"/>
    </source>
</evidence>
<keyword evidence="3 7" id="KW-0808">Transferase</keyword>
<gene>
    <name evidence="8" type="ORF">DNTS_009881</name>
</gene>
<accession>A0A553NJP5</accession>
<dbReference type="PANTHER" id="PTHR10339:SF27">
    <property type="entry name" value="NAD(P)(+)--ARGININE ADP-RIBOSYLTRANSFERASE"/>
    <property type="match status" value="1"/>
</dbReference>
<keyword evidence="7" id="KW-0520">NAD</keyword>
<protein>
    <recommendedName>
        <fullName evidence="7">NAD(P)(+)--arginine ADP-ribosyltransferase</fullName>
        <ecNumber evidence="7">2.4.2.31</ecNumber>
    </recommendedName>
    <alternativeName>
        <fullName evidence="7">Mono(ADP-ribosyl)transferase</fullName>
    </alternativeName>
</protein>
<evidence type="ECO:0000313" key="8">
    <source>
        <dbReference type="EMBL" id="TRY65651.1"/>
    </source>
</evidence>
<name>A0A553NJP5_9TELE</name>
<organism evidence="8 9">
    <name type="scientific">Danionella cerebrum</name>
    <dbReference type="NCBI Taxonomy" id="2873325"/>
    <lineage>
        <taxon>Eukaryota</taxon>
        <taxon>Metazoa</taxon>
        <taxon>Chordata</taxon>
        <taxon>Craniata</taxon>
        <taxon>Vertebrata</taxon>
        <taxon>Euteleostomi</taxon>
        <taxon>Actinopterygii</taxon>
        <taxon>Neopterygii</taxon>
        <taxon>Teleostei</taxon>
        <taxon>Ostariophysi</taxon>
        <taxon>Cypriniformes</taxon>
        <taxon>Danionidae</taxon>
        <taxon>Danioninae</taxon>
        <taxon>Danionella</taxon>
    </lineage>
</organism>
<evidence type="ECO:0000256" key="4">
    <source>
        <dbReference type="ARBA" id="ARBA00022695"/>
    </source>
</evidence>
<dbReference type="Pfam" id="PF01129">
    <property type="entry name" value="ART"/>
    <property type="match status" value="1"/>
</dbReference>
<keyword evidence="2 7" id="KW-0328">Glycosyltransferase</keyword>
<evidence type="ECO:0000256" key="2">
    <source>
        <dbReference type="ARBA" id="ARBA00022676"/>
    </source>
</evidence>
<dbReference type="GO" id="GO:0003950">
    <property type="term" value="F:NAD+ poly-ADP-ribosyltransferase activity"/>
    <property type="evidence" value="ECO:0007669"/>
    <property type="project" value="TreeGrafter"/>
</dbReference>
<dbReference type="GO" id="GO:0106274">
    <property type="term" value="F:NAD+-protein-arginine ADP-ribosyltransferase activity"/>
    <property type="evidence" value="ECO:0007669"/>
    <property type="project" value="UniProtKB-EC"/>
</dbReference>
<dbReference type="EMBL" id="SRMA01026900">
    <property type="protein sequence ID" value="TRY65651.1"/>
    <property type="molecule type" value="Genomic_DNA"/>
</dbReference>
<evidence type="ECO:0000256" key="7">
    <source>
        <dbReference type="RuleBase" id="RU361228"/>
    </source>
</evidence>
<dbReference type="Gene3D" id="3.90.176.10">
    <property type="entry name" value="Toxin ADP-ribosyltransferase, Chain A, domain 1"/>
    <property type="match status" value="1"/>
</dbReference>
<dbReference type="AlphaFoldDB" id="A0A553NJP5"/>
<dbReference type="PANTHER" id="PTHR10339">
    <property type="entry name" value="ADP-RIBOSYLTRANSFERASE"/>
    <property type="match status" value="1"/>
</dbReference>
<dbReference type="GO" id="GO:0016779">
    <property type="term" value="F:nucleotidyltransferase activity"/>
    <property type="evidence" value="ECO:0007669"/>
    <property type="project" value="UniProtKB-KW"/>
</dbReference>
<evidence type="ECO:0000256" key="5">
    <source>
        <dbReference type="ARBA" id="ARBA00022857"/>
    </source>
</evidence>
<keyword evidence="5 7" id="KW-0521">NADP</keyword>
<dbReference type="SUPFAM" id="SSF56399">
    <property type="entry name" value="ADP-ribosylation"/>
    <property type="match status" value="1"/>
</dbReference>
<reference evidence="8 9" key="1">
    <citation type="journal article" date="2019" name="Sci. Data">
        <title>Hybrid genome assembly and annotation of Danionella translucida.</title>
        <authorList>
            <person name="Kadobianskyi M."/>
            <person name="Schulze L."/>
            <person name="Schuelke M."/>
            <person name="Judkewitz B."/>
        </authorList>
    </citation>
    <scope>NUCLEOTIDE SEQUENCE [LARGE SCALE GENOMIC DNA]</scope>
    <source>
        <strain evidence="8 9">Bolton</strain>
    </source>
</reference>
<keyword evidence="9" id="KW-1185">Reference proteome</keyword>
<dbReference type="OrthoDB" id="423533at2759"/>
<dbReference type="Proteomes" id="UP000316079">
    <property type="component" value="Unassembled WGS sequence"/>
</dbReference>
<comment type="caution">
    <text evidence="8">The sequence shown here is derived from an EMBL/GenBank/DDBJ whole genome shotgun (WGS) entry which is preliminary data.</text>
</comment>
<evidence type="ECO:0000256" key="6">
    <source>
        <dbReference type="ARBA" id="ARBA00047597"/>
    </source>
</evidence>
<proteinExistence type="inferred from homology"/>
<comment type="similarity">
    <text evidence="1 7">Belongs to the Arg-specific ADP-ribosyltransferase family.</text>
</comment>
<sequence>MGRPLLLLVLTAAVQVAAAIRMGMFPEVVDYSFTDCRQEMLEMVTTGGLLEKELDEAGKANFKKLWQGNVCDHLIPGGTAEHVTALQSFAVNENFQKAFNKALNNAIGVSTYQDRFPFKSMFFLISDAMELLKPENCSTVYSGTEMEYEANIGETVRLKTFFPAKMELADVTEDAELSEEMGTVFMITSCSAISLEVALKELKNLKDHPPVSWVSVQI</sequence>